<protein>
    <submittedName>
        <fullName evidence="4">Methyl-CpG-binding domain protein 5-like</fullName>
    </submittedName>
</protein>
<feature type="compositionally biased region" description="Acidic residues" evidence="1">
    <location>
        <begin position="1384"/>
        <end position="1403"/>
    </location>
</feature>
<dbReference type="RefSeq" id="XP_017768583.1">
    <property type="nucleotide sequence ID" value="XM_017913094.1"/>
</dbReference>
<accession>A0ABM1M1Y3</accession>
<feature type="region of interest" description="Disordered" evidence="1">
    <location>
        <begin position="497"/>
        <end position="565"/>
    </location>
</feature>
<dbReference type="PANTHER" id="PTHR16112:SF16">
    <property type="entry name" value="SIX-BANDED, ISOFORM H"/>
    <property type="match status" value="1"/>
</dbReference>
<reference evidence="4" key="1">
    <citation type="submission" date="2025-08" db="UniProtKB">
        <authorList>
            <consortium name="RefSeq"/>
        </authorList>
    </citation>
    <scope>IDENTIFICATION</scope>
    <source>
        <tissue evidence="4">Whole Larva</tissue>
    </source>
</reference>
<evidence type="ECO:0000313" key="4">
    <source>
        <dbReference type="RefSeq" id="XP_017768583.1"/>
    </source>
</evidence>
<proteinExistence type="predicted"/>
<organism evidence="3 4">
    <name type="scientific">Nicrophorus vespilloides</name>
    <name type="common">Boreal carrion beetle</name>
    <dbReference type="NCBI Taxonomy" id="110193"/>
    <lineage>
        <taxon>Eukaryota</taxon>
        <taxon>Metazoa</taxon>
        <taxon>Ecdysozoa</taxon>
        <taxon>Arthropoda</taxon>
        <taxon>Hexapoda</taxon>
        <taxon>Insecta</taxon>
        <taxon>Pterygota</taxon>
        <taxon>Neoptera</taxon>
        <taxon>Endopterygota</taxon>
        <taxon>Coleoptera</taxon>
        <taxon>Polyphaga</taxon>
        <taxon>Staphyliniformia</taxon>
        <taxon>Silphidae</taxon>
        <taxon>Nicrophorinae</taxon>
        <taxon>Nicrophorus</taxon>
    </lineage>
</organism>
<evidence type="ECO:0000313" key="3">
    <source>
        <dbReference type="Proteomes" id="UP000695000"/>
    </source>
</evidence>
<dbReference type="Proteomes" id="UP000695000">
    <property type="component" value="Unplaced"/>
</dbReference>
<evidence type="ECO:0000259" key="2">
    <source>
        <dbReference type="PROSITE" id="PS50812"/>
    </source>
</evidence>
<evidence type="ECO:0000256" key="1">
    <source>
        <dbReference type="SAM" id="MobiDB-lite"/>
    </source>
</evidence>
<sequence>PSNTALSTLEQVKEYLLTPGTCKCGLECPLKYDSVFNFDPKIISKPWTLSPDTNTGDLTKLCNHKRKIIAMASLGCKPPDPASNKLPKDCNKKKKRKLCVSYVSEILGQREKQPFNKENSAAPQFAQQTWPLPQQQPQQQQQQSQPDFQQNPQFFRYQNPENRLGSPVVLNETVVAPNQNISPQQQMQLQHHPPAVQANPQIVNAQFGIPNQQRVFVNNQPNEPSGPGRPARSFYQGQNGTFQYDPSKSVRPFTPSNGMRQVIPPQKANQQMWSSNHRVPLPSQSPHNPNVYERVPPLYQHQPPPVVWQDEISRKRLKPGKSLKKRSFAMETTQHAPCPNVDVRQIENSRMMVNQFQNEPSSSPSFMEDPSGYLAQQTALLNNTINRQTGCSNYICNSPVTSNPSGQQQQILNTTQPNGVPLPSNIQIKQQPQHAYGNAPAAQRNQQNVMKSMGMSPYLVNADSSAMNEVNNCQGCAVEYHQQQAIVDAKDARVVAFPRPSSQPGTPSSTGTSEDPVTSSNYLEKHPSPDSRPIQGGTVSTSNVSPVAGSPNPASHTPTPPQQEQQISYNYQPEPNQNAFQLNQNVPNQMQASYQKPPEEQLLQHRPIPQGIVTTMASGRTVGSNTITSVLAGRANTATVSITNPSVVNQAPPPPPQPPQIISKSPLEMVQSVVSSIKVPHSNQPQHHQPQNILSVQNIPQQVVKQSLPPGHILVSSGGQLIMASTNNQVMPPPPPPKIVTNQTSMPPISVSPMVTNVTASVTQMIPMAQQVLGQQTVLVNALPAPFVLQPGVTMTMDSMNMQIPHLVTGNVIQQQIQIDQTDPRRVAATANMLSPESKKKGKKRKVSSQTVASMLHIAAQQNSGVVGFPQQIQMAHSPQGITTAPVMQALTIVPGKAGAPPQIVMNGQLSNTQQLSQQINLLQPVNLAQGMMQNFPTIQQFVLPNLTGMVMNADGTATIVQDTHNLGMQLQLQNVNGQNVLTPVQNNQMFAGGQSIIPTGMVIRPQGKIIQQQHSPGAQFLSPNNGGQFVAQFNGQLSPLVANVSPGQQVTFSAGPQQIRTSNGIQHQPQQEYIQCGQTLMVPANITASTSNQQNTTYVHQNTTIVQQQTTMLSNNQSSQNQSLNVDQNFIISEKPPPVQTVVLQQRQSPMQQQQHQHQQQPQQLPPNYRHSVSTQTAVNQNGQPVTTHTFCQTSTSSAGSPPDTTTHSPLAPGGQSPPTADTTTHSGSTDDGLSPAPSNCSGSCSDIVNLQRQHSSMAMVHCISSSEPDSADMVVPNSEFDWRGAAISSGSKIEYTDINGTTVHVKKTPTHVAYAESSTMMHFVTEGVKQQQQHHHHQQQLQHNHQQEVVSSRNTYEKIHHKKKHGDTVVVMQTNQMHTSLFDDDEEKRDDDGDDDDEDDGDKGSPHQTFLIGDLVWGPARGCPAWPGKLIQVKEQGSRVTVRWFGGGGDRALSELDPALLQTLSEGLDAHHRASKKSRTSRKLNTQLEKAIQEAMAELDKVDESRKTKKEVAVNIVRKSGGRLRSSQR</sequence>
<dbReference type="PANTHER" id="PTHR16112">
    <property type="entry name" value="METHYL-CPG BINDING PROTEIN, DROSOPHILA"/>
    <property type="match status" value="1"/>
</dbReference>
<dbReference type="Pfam" id="PF00855">
    <property type="entry name" value="PWWP"/>
    <property type="match status" value="1"/>
</dbReference>
<dbReference type="InterPro" id="IPR000313">
    <property type="entry name" value="PWWP_dom"/>
</dbReference>
<feature type="compositionally biased region" description="Low complexity" evidence="1">
    <location>
        <begin position="1146"/>
        <end position="1168"/>
    </location>
</feature>
<feature type="region of interest" description="Disordered" evidence="1">
    <location>
        <begin position="1331"/>
        <end position="1412"/>
    </location>
</feature>
<feature type="compositionally biased region" description="Low complexity" evidence="1">
    <location>
        <begin position="1221"/>
        <end position="1236"/>
    </location>
</feature>
<dbReference type="GeneID" id="108556820"/>
<dbReference type="PROSITE" id="PS50812">
    <property type="entry name" value="PWWP"/>
    <property type="match status" value="1"/>
</dbReference>
<name>A0ABM1M1Y3_NICVS</name>
<dbReference type="Gene3D" id="2.30.30.140">
    <property type="match status" value="1"/>
</dbReference>
<keyword evidence="3" id="KW-1185">Reference proteome</keyword>
<feature type="non-terminal residue" evidence="4">
    <location>
        <position position="1"/>
    </location>
</feature>
<gene>
    <name evidence="4" type="primary">LOC108556820</name>
</gene>
<feature type="compositionally biased region" description="Polar residues" evidence="1">
    <location>
        <begin position="1172"/>
        <end position="1210"/>
    </location>
</feature>
<feature type="region of interest" description="Disordered" evidence="1">
    <location>
        <begin position="1143"/>
        <end position="1242"/>
    </location>
</feature>
<dbReference type="CDD" id="cd20141">
    <property type="entry name" value="PWWP_MBD5"/>
    <property type="match status" value="1"/>
</dbReference>
<feature type="compositionally biased region" description="Polar residues" evidence="1">
    <location>
        <begin position="552"/>
        <end position="565"/>
    </location>
</feature>
<feature type="domain" description="PWWP" evidence="2">
    <location>
        <begin position="1414"/>
        <end position="1467"/>
    </location>
</feature>
<dbReference type="SUPFAM" id="SSF63748">
    <property type="entry name" value="Tudor/PWWP/MBT"/>
    <property type="match status" value="1"/>
</dbReference>
<feature type="compositionally biased region" description="Low complexity" evidence="1">
    <location>
        <begin position="500"/>
        <end position="513"/>
    </location>
</feature>